<evidence type="ECO:0000313" key="2">
    <source>
        <dbReference type="Proteomes" id="UP001056291"/>
    </source>
</evidence>
<protein>
    <submittedName>
        <fullName evidence="1">Uncharacterized protein</fullName>
    </submittedName>
</protein>
<dbReference type="EMBL" id="CP098747">
    <property type="protein sequence ID" value="USG60182.1"/>
    <property type="molecule type" value="Genomic_DNA"/>
</dbReference>
<dbReference type="Proteomes" id="UP001056291">
    <property type="component" value="Chromosome"/>
</dbReference>
<accession>A0ABY4W2R7</accession>
<name>A0ABY4W2R7_9PROT</name>
<keyword evidence="2" id="KW-1185">Reference proteome</keyword>
<evidence type="ECO:0000313" key="1">
    <source>
        <dbReference type="EMBL" id="USG60182.1"/>
    </source>
</evidence>
<proteinExistence type="predicted"/>
<dbReference type="RefSeq" id="WP_251932989.1">
    <property type="nucleotide sequence ID" value="NZ_CP098747.1"/>
</dbReference>
<sequence>MKAQTAKIDRALGYPYERPETSYLFSGGIAKNLPGDIDLTDRQPVLACGSNGAPEQLLRKYGARSDIAIPVTAATMSDIACTYSAHFSSYGSIAAALCTVPGIESRVHITWLTEAELQRMHETEAIGMNYHFAHLEGVTIQCEATGPIKNLHAYISLRGSLLLDGKPVLLKGIPAKKTHLLKLDQRAMQEEIRRRLAPDTALEDFILENISNRLTRLKRTAMISQKTEPFIHSGITVLFPNAPYLD</sequence>
<reference evidence="1" key="1">
    <citation type="submission" date="2022-06" db="EMBL/GenBank/DDBJ databases">
        <title>Sneathiella actinostolidae sp. nov., isolated from a sea anemonein the Western Pacific Ocean.</title>
        <authorList>
            <person name="Wei M.J."/>
        </authorList>
    </citation>
    <scope>NUCLEOTIDE SEQUENCE</scope>
    <source>
        <strain evidence="1">PHK-P5</strain>
    </source>
</reference>
<organism evidence="1 2">
    <name type="scientific">Sneathiella marina</name>
    <dbReference type="NCBI Taxonomy" id="2950108"/>
    <lineage>
        <taxon>Bacteria</taxon>
        <taxon>Pseudomonadati</taxon>
        <taxon>Pseudomonadota</taxon>
        <taxon>Alphaproteobacteria</taxon>
        <taxon>Sneathiellales</taxon>
        <taxon>Sneathiellaceae</taxon>
        <taxon>Sneathiella</taxon>
    </lineage>
</organism>
<gene>
    <name evidence="1" type="ORF">NBZ79_13450</name>
</gene>